<evidence type="ECO:0000256" key="1">
    <source>
        <dbReference type="ARBA" id="ARBA00004651"/>
    </source>
</evidence>
<evidence type="ECO:0000256" key="8">
    <source>
        <dbReference type="SAM" id="Phobius"/>
    </source>
</evidence>
<dbReference type="Proteomes" id="UP000236000">
    <property type="component" value="Unassembled WGS sequence"/>
</dbReference>
<evidence type="ECO:0008006" key="11">
    <source>
        <dbReference type="Google" id="ProtNLM"/>
    </source>
</evidence>
<evidence type="ECO:0000256" key="5">
    <source>
        <dbReference type="ARBA" id="ARBA00022801"/>
    </source>
</evidence>
<reference evidence="9 10" key="1">
    <citation type="journal article" date="2017" name="BMC Genomics">
        <title>Genome sequencing of 39 Akkermansia muciniphila isolates reveals its population structure, genomic and functional diverisity, and global distribution in mammalian gut microbiotas.</title>
        <authorList>
            <person name="Guo X."/>
            <person name="Li S."/>
            <person name="Zhang J."/>
            <person name="Wu F."/>
            <person name="Li X."/>
            <person name="Wu D."/>
            <person name="Zhang M."/>
            <person name="Ou Z."/>
            <person name="Jie Z."/>
            <person name="Yan Q."/>
            <person name="Li P."/>
            <person name="Yi J."/>
            <person name="Peng Y."/>
        </authorList>
    </citation>
    <scope>NUCLEOTIDE SEQUENCE [LARGE SCALE GENOMIC DNA]</scope>
    <source>
        <strain evidence="9 10">GP24</strain>
    </source>
</reference>
<dbReference type="OrthoDB" id="190587at2"/>
<keyword evidence="7 8" id="KW-0472">Membrane</keyword>
<dbReference type="RefSeq" id="WP_102714527.1">
    <property type="nucleotide sequence ID" value="NZ_PJKA01000012.1"/>
</dbReference>
<evidence type="ECO:0000313" key="10">
    <source>
        <dbReference type="Proteomes" id="UP000236000"/>
    </source>
</evidence>
<keyword evidence="5" id="KW-0378">Hydrolase</keyword>
<feature type="transmembrane region" description="Helical" evidence="8">
    <location>
        <begin position="236"/>
        <end position="258"/>
    </location>
</feature>
<feature type="transmembrane region" description="Helical" evidence="8">
    <location>
        <begin position="63"/>
        <end position="79"/>
    </location>
</feature>
<protein>
    <recommendedName>
        <fullName evidence="11">Exosortase/archaeosortase family protein</fullName>
    </recommendedName>
</protein>
<dbReference type="AlphaFoldDB" id="A0A2N8HD29"/>
<evidence type="ECO:0000256" key="3">
    <source>
        <dbReference type="ARBA" id="ARBA00022670"/>
    </source>
</evidence>
<keyword evidence="3" id="KW-0645">Protease</keyword>
<organism evidence="9 10">
    <name type="scientific">Akkermansia muciniphila</name>
    <dbReference type="NCBI Taxonomy" id="239935"/>
    <lineage>
        <taxon>Bacteria</taxon>
        <taxon>Pseudomonadati</taxon>
        <taxon>Verrucomicrobiota</taxon>
        <taxon>Verrucomicrobiia</taxon>
        <taxon>Verrucomicrobiales</taxon>
        <taxon>Akkermansiaceae</taxon>
        <taxon>Akkermansia</taxon>
    </lineage>
</organism>
<feature type="transmembrane region" description="Helical" evidence="8">
    <location>
        <begin position="206"/>
        <end position="224"/>
    </location>
</feature>
<dbReference type="InterPro" id="IPR019127">
    <property type="entry name" value="Exosortase"/>
</dbReference>
<accession>A0A2N8HD29</accession>
<feature type="transmembrane region" description="Helical" evidence="8">
    <location>
        <begin position="139"/>
        <end position="156"/>
    </location>
</feature>
<feature type="transmembrane region" description="Helical" evidence="8">
    <location>
        <begin position="91"/>
        <end position="109"/>
    </location>
</feature>
<feature type="transmembrane region" description="Helical" evidence="8">
    <location>
        <begin position="115"/>
        <end position="132"/>
    </location>
</feature>
<keyword evidence="4 8" id="KW-0812">Transmembrane</keyword>
<dbReference type="InterPro" id="IPR026392">
    <property type="entry name" value="Exo/Archaeosortase_dom"/>
</dbReference>
<dbReference type="GO" id="GO:0005886">
    <property type="term" value="C:plasma membrane"/>
    <property type="evidence" value="ECO:0007669"/>
    <property type="project" value="UniProtKB-SubCell"/>
</dbReference>
<evidence type="ECO:0000313" key="9">
    <source>
        <dbReference type="EMBL" id="PNC17789.1"/>
    </source>
</evidence>
<gene>
    <name evidence="9" type="ORF">CXU22_08595</name>
</gene>
<evidence type="ECO:0000256" key="7">
    <source>
        <dbReference type="ARBA" id="ARBA00023136"/>
    </source>
</evidence>
<name>A0A2N8HD29_9BACT</name>
<keyword evidence="2" id="KW-1003">Cell membrane</keyword>
<comment type="subcellular location">
    <subcellularLocation>
        <location evidence="1">Cell membrane</location>
        <topology evidence="1">Multi-pass membrane protein</topology>
    </subcellularLocation>
</comment>
<dbReference type="InterPro" id="IPR013426">
    <property type="entry name" value="EpsH-like"/>
</dbReference>
<feature type="transmembrane region" description="Helical" evidence="8">
    <location>
        <begin position="12"/>
        <end position="34"/>
    </location>
</feature>
<dbReference type="GO" id="GO:0008233">
    <property type="term" value="F:peptidase activity"/>
    <property type="evidence" value="ECO:0007669"/>
    <property type="project" value="UniProtKB-KW"/>
</dbReference>
<dbReference type="Pfam" id="PF09721">
    <property type="entry name" value="Exosortase_EpsH"/>
    <property type="match status" value="1"/>
</dbReference>
<dbReference type="NCBIfam" id="TIGR02602">
    <property type="entry name" value="8TM_EpsH"/>
    <property type="match status" value="1"/>
</dbReference>
<evidence type="ECO:0000256" key="6">
    <source>
        <dbReference type="ARBA" id="ARBA00022989"/>
    </source>
</evidence>
<evidence type="ECO:0000256" key="4">
    <source>
        <dbReference type="ARBA" id="ARBA00022692"/>
    </source>
</evidence>
<dbReference type="NCBIfam" id="TIGR04178">
    <property type="entry name" value="exo_archaeo"/>
    <property type="match status" value="1"/>
</dbReference>
<proteinExistence type="predicted"/>
<feature type="transmembrane region" description="Helical" evidence="8">
    <location>
        <begin position="278"/>
        <end position="300"/>
    </location>
</feature>
<dbReference type="EMBL" id="PJKA01000012">
    <property type="protein sequence ID" value="PNC17789.1"/>
    <property type="molecule type" value="Genomic_DNA"/>
</dbReference>
<comment type="caution">
    <text evidence="9">The sequence shown here is derived from an EMBL/GenBank/DDBJ whole genome shotgun (WGS) entry which is preliminary data.</text>
</comment>
<keyword evidence="6 8" id="KW-1133">Transmembrane helix</keyword>
<evidence type="ECO:0000256" key="2">
    <source>
        <dbReference type="ARBA" id="ARBA00022475"/>
    </source>
</evidence>
<dbReference type="GO" id="GO:0006508">
    <property type="term" value="P:proteolysis"/>
    <property type="evidence" value="ECO:0007669"/>
    <property type="project" value="UniProtKB-KW"/>
</dbReference>
<sequence length="316" mass="34581">MMGSSAPDAKERFLTVPMAAVLAACAILLAWSYLAFPEFGSSGNANSIQWLISSWNKQTDYEHGWLVVPIIAFMLYHARNKIAEAARRIDWRGLVLFIPACLLLALSYRVGQPRVAAGALPLILLGGAWYLAGPQVARLLAFPLLFFWLCIPLPSFQQATVELQIVATELGHLGATLFGVDTYLQGTNIRSTGGHWDAFNISGGCSGMRSLMALLMLSAAWAYLSDLKFWKKCVLFLSAIPLAVIGNGVRITSIVVLAEYGDPGFAAKTWHDWSGLLFFFPICLAGLAAVHSLLAGELIWKPSRRKKLVVKMNKSH</sequence>